<dbReference type="SUPFAM" id="SSF52402">
    <property type="entry name" value="Adenine nucleotide alpha hydrolases-like"/>
    <property type="match status" value="1"/>
</dbReference>
<keyword evidence="3" id="KW-1185">Reference proteome</keyword>
<dbReference type="InterPro" id="IPR014729">
    <property type="entry name" value="Rossmann-like_a/b/a_fold"/>
</dbReference>
<proteinExistence type="predicted"/>
<feature type="non-terminal residue" evidence="2">
    <location>
        <position position="1"/>
    </location>
</feature>
<name>A0A367J634_RHIST</name>
<dbReference type="OrthoDB" id="843225at2759"/>
<dbReference type="Gene3D" id="3.40.50.620">
    <property type="entry name" value="HUPs"/>
    <property type="match status" value="1"/>
</dbReference>
<accession>A0A367J634</accession>
<dbReference type="PANTHER" id="PTHR47815">
    <property type="entry name" value="UNIVERSAL STRESS PROTEIN A FAMILY PROTEIN C25B2.10"/>
    <property type="match status" value="1"/>
</dbReference>
<dbReference type="InterPro" id="IPR006016">
    <property type="entry name" value="UspA"/>
</dbReference>
<dbReference type="Pfam" id="PF00582">
    <property type="entry name" value="Usp"/>
    <property type="match status" value="1"/>
</dbReference>
<dbReference type="EMBL" id="PJQM01004178">
    <property type="protein sequence ID" value="RCH85414.1"/>
    <property type="molecule type" value="Genomic_DNA"/>
</dbReference>
<dbReference type="CDD" id="cd23659">
    <property type="entry name" value="USP_At3g01520-like"/>
    <property type="match status" value="1"/>
</dbReference>
<reference evidence="2 3" key="1">
    <citation type="journal article" date="2018" name="G3 (Bethesda)">
        <title>Phylogenetic and Phylogenomic Definition of Rhizopus Species.</title>
        <authorList>
            <person name="Gryganskyi A.P."/>
            <person name="Golan J."/>
            <person name="Dolatabadi S."/>
            <person name="Mondo S."/>
            <person name="Robb S."/>
            <person name="Idnurm A."/>
            <person name="Muszewska A."/>
            <person name="Steczkiewicz K."/>
            <person name="Masonjones S."/>
            <person name="Liao H.L."/>
            <person name="Gajdeczka M.T."/>
            <person name="Anike F."/>
            <person name="Vuek A."/>
            <person name="Anishchenko I.M."/>
            <person name="Voigt K."/>
            <person name="de Hoog G.S."/>
            <person name="Smith M.E."/>
            <person name="Heitman J."/>
            <person name="Vilgalys R."/>
            <person name="Stajich J.E."/>
        </authorList>
    </citation>
    <scope>NUCLEOTIDE SEQUENCE [LARGE SCALE GENOMIC DNA]</scope>
    <source>
        <strain evidence="2 3">LSU 92-RS-03</strain>
    </source>
</reference>
<dbReference type="Proteomes" id="UP000253551">
    <property type="component" value="Unassembled WGS sequence"/>
</dbReference>
<evidence type="ECO:0000313" key="3">
    <source>
        <dbReference type="Proteomes" id="UP000253551"/>
    </source>
</evidence>
<organism evidence="2 3">
    <name type="scientific">Rhizopus stolonifer</name>
    <name type="common">Rhizopus nigricans</name>
    <dbReference type="NCBI Taxonomy" id="4846"/>
    <lineage>
        <taxon>Eukaryota</taxon>
        <taxon>Fungi</taxon>
        <taxon>Fungi incertae sedis</taxon>
        <taxon>Mucoromycota</taxon>
        <taxon>Mucoromycotina</taxon>
        <taxon>Mucoromycetes</taxon>
        <taxon>Mucorales</taxon>
        <taxon>Mucorineae</taxon>
        <taxon>Rhizopodaceae</taxon>
        <taxon>Rhizopus</taxon>
    </lineage>
</organism>
<gene>
    <name evidence="2" type="ORF">CU098_007960</name>
</gene>
<dbReference type="PANTHER" id="PTHR47815:SF1">
    <property type="entry name" value="UNIVERSAL STRESS PROTEIN A FAMILY PROTEIN C25B2.10"/>
    <property type="match status" value="1"/>
</dbReference>
<protein>
    <recommendedName>
        <fullName evidence="1">UspA domain-containing protein</fullName>
    </recommendedName>
</protein>
<evidence type="ECO:0000313" key="2">
    <source>
        <dbReference type="EMBL" id="RCH85414.1"/>
    </source>
</evidence>
<feature type="domain" description="UspA" evidence="1">
    <location>
        <begin position="169"/>
        <end position="299"/>
    </location>
</feature>
<sequence length="335" mass="37690">GTIKPAVTFDDNPVIKETVLPDFKARTSQLSIGFPPPSLEPNVPEGELTEEVVEEAVSRTMDESIDEIVNKTVDETVNDKVNNTVDELLERITELNRFVSYEEPTPDLNRPKSLRSLPFDTRADLLVFADEPNTSQSSDRIIVKSHYGAGLSGQLDEELRPTRSSRAYLIACDFSEESIYAVDWAMGSMLRDGDTLHVVTVVKKKEKAKKRIKLLSEASKKVTEKAKNTLEKMLLFDVSLITYAICGKVKDVLSRLIEELSLSMIICGCKKQSRLKWFFMDSVSSYLIETSSIPVTVIKQQKNKKKKREKRTRAPRLSETVQSGLLAVDELSRSN</sequence>
<comment type="caution">
    <text evidence="2">The sequence shown here is derived from an EMBL/GenBank/DDBJ whole genome shotgun (WGS) entry which is preliminary data.</text>
</comment>
<evidence type="ECO:0000259" key="1">
    <source>
        <dbReference type="Pfam" id="PF00582"/>
    </source>
</evidence>
<dbReference type="AlphaFoldDB" id="A0A367J634"/>
<dbReference type="STRING" id="4846.A0A367J634"/>